<sequence length="81" mass="8617">MIYLGGLVALLIWAIASTVAHAPDDASLAMIWPMLATLPLSLAAPPMLSEHPAVLFAPILLGALVNAYVIGWCHRVLTSER</sequence>
<comment type="caution">
    <text evidence="3">The sequence shown here is derived from an EMBL/GenBank/DDBJ whole genome shotgun (WGS) entry which is preliminary data.</text>
</comment>
<accession>A0A7X6HXN9</accession>
<dbReference type="Proteomes" id="UP000578686">
    <property type="component" value="Unassembled WGS sequence"/>
</dbReference>
<proteinExistence type="predicted"/>
<dbReference type="InterPro" id="IPR057702">
    <property type="entry name" value="DUF7942"/>
</dbReference>
<keyword evidence="1" id="KW-0472">Membrane</keyword>
<keyword evidence="2" id="KW-0732">Signal</keyword>
<reference evidence="3 4" key="1">
    <citation type="submission" date="2020-03" db="EMBL/GenBank/DDBJ databases">
        <title>Draft genome of Streptomyces sp. ventii, isolated from the Axial Seamount in the Pacific Ocean, and resequencing of the two type strains Streptomyces lonarensis strain NCL 716 and Streptomyces bohaiensis strain 11A07.</title>
        <authorList>
            <person name="Loughran R.M."/>
            <person name="Pfannmuller K.M."/>
            <person name="Wasson B.J."/>
            <person name="Deadmond M.C."/>
            <person name="Paddock B.E."/>
            <person name="Koyack M.J."/>
            <person name="Gallegos D.A."/>
            <person name="Mitchell E.A."/>
            <person name="Ushijima B."/>
            <person name="Saw J.H."/>
            <person name="Mcphail K.L."/>
            <person name="Videau P."/>
        </authorList>
    </citation>
    <scope>NUCLEOTIDE SEQUENCE [LARGE SCALE GENOMIC DNA]</scope>
    <source>
        <strain evidence="3 4">NCL716</strain>
    </source>
</reference>
<evidence type="ECO:0008006" key="5">
    <source>
        <dbReference type="Google" id="ProtNLM"/>
    </source>
</evidence>
<feature type="signal peptide" evidence="2">
    <location>
        <begin position="1"/>
        <end position="22"/>
    </location>
</feature>
<gene>
    <name evidence="3" type="ORF">HCN56_02685</name>
</gene>
<feature type="transmembrane region" description="Helical" evidence="1">
    <location>
        <begin position="55"/>
        <end position="77"/>
    </location>
</feature>
<evidence type="ECO:0000313" key="4">
    <source>
        <dbReference type="Proteomes" id="UP000578686"/>
    </source>
</evidence>
<keyword evidence="1" id="KW-1133">Transmembrane helix</keyword>
<keyword evidence="1" id="KW-0812">Transmembrane</keyword>
<dbReference type="EMBL" id="JAAVJD010000008">
    <property type="protein sequence ID" value="NJQ04515.1"/>
    <property type="molecule type" value="Genomic_DNA"/>
</dbReference>
<dbReference type="AlphaFoldDB" id="A0A7X6HXN9"/>
<keyword evidence="4" id="KW-1185">Reference proteome</keyword>
<dbReference type="Pfam" id="PF25637">
    <property type="entry name" value="DUF7942"/>
    <property type="match status" value="1"/>
</dbReference>
<evidence type="ECO:0000256" key="2">
    <source>
        <dbReference type="SAM" id="SignalP"/>
    </source>
</evidence>
<organism evidence="3 4">
    <name type="scientific">Streptomyces lonarensis</name>
    <dbReference type="NCBI Taxonomy" id="700599"/>
    <lineage>
        <taxon>Bacteria</taxon>
        <taxon>Bacillati</taxon>
        <taxon>Actinomycetota</taxon>
        <taxon>Actinomycetes</taxon>
        <taxon>Kitasatosporales</taxon>
        <taxon>Streptomycetaceae</taxon>
        <taxon>Streptomyces</taxon>
    </lineage>
</organism>
<feature type="chain" id="PRO_5038733414" description="Integral membrane protein" evidence="2">
    <location>
        <begin position="23"/>
        <end position="81"/>
    </location>
</feature>
<dbReference type="NCBIfam" id="NF046119">
    <property type="entry name" value="memb_SCO4225"/>
    <property type="match status" value="1"/>
</dbReference>
<evidence type="ECO:0000313" key="3">
    <source>
        <dbReference type="EMBL" id="NJQ04515.1"/>
    </source>
</evidence>
<name>A0A7X6HXN9_9ACTN</name>
<evidence type="ECO:0000256" key="1">
    <source>
        <dbReference type="SAM" id="Phobius"/>
    </source>
</evidence>
<protein>
    <recommendedName>
        <fullName evidence="5">Integral membrane protein</fullName>
    </recommendedName>
</protein>